<organism evidence="1 2">
    <name type="scientific">Suillus placidus</name>
    <dbReference type="NCBI Taxonomy" id="48579"/>
    <lineage>
        <taxon>Eukaryota</taxon>
        <taxon>Fungi</taxon>
        <taxon>Dikarya</taxon>
        <taxon>Basidiomycota</taxon>
        <taxon>Agaricomycotina</taxon>
        <taxon>Agaricomycetes</taxon>
        <taxon>Agaricomycetidae</taxon>
        <taxon>Boletales</taxon>
        <taxon>Suillineae</taxon>
        <taxon>Suillaceae</taxon>
        <taxon>Suillus</taxon>
    </lineage>
</organism>
<protein>
    <submittedName>
        <fullName evidence="1">Uncharacterized protein</fullName>
    </submittedName>
</protein>
<feature type="non-terminal residue" evidence="1">
    <location>
        <position position="64"/>
    </location>
</feature>
<gene>
    <name evidence="1" type="ORF">EV702DRAFT_940958</name>
</gene>
<reference evidence="1" key="1">
    <citation type="journal article" date="2020" name="New Phytol.">
        <title>Comparative genomics reveals dynamic genome evolution in host specialist ectomycorrhizal fungi.</title>
        <authorList>
            <person name="Lofgren L.A."/>
            <person name="Nguyen N.H."/>
            <person name="Vilgalys R."/>
            <person name="Ruytinx J."/>
            <person name="Liao H.L."/>
            <person name="Branco S."/>
            <person name="Kuo A."/>
            <person name="LaButti K."/>
            <person name="Lipzen A."/>
            <person name="Andreopoulos W."/>
            <person name="Pangilinan J."/>
            <person name="Riley R."/>
            <person name="Hundley H."/>
            <person name="Na H."/>
            <person name="Barry K."/>
            <person name="Grigoriev I.V."/>
            <person name="Stajich J.E."/>
            <person name="Kennedy P.G."/>
        </authorList>
    </citation>
    <scope>NUCLEOTIDE SEQUENCE</scope>
    <source>
        <strain evidence="1">DOB743</strain>
    </source>
</reference>
<dbReference type="AlphaFoldDB" id="A0A9P6ZXQ7"/>
<dbReference type="EMBL" id="JABBWD010000017">
    <property type="protein sequence ID" value="KAG1778085.1"/>
    <property type="molecule type" value="Genomic_DNA"/>
</dbReference>
<dbReference type="OrthoDB" id="2928561at2759"/>
<name>A0A9P6ZXQ7_9AGAM</name>
<sequence>WVMLSQVVVKGAQYNSPERQPHPKCLEATQVDLLNYTYRLLDDREKNQPIWLHDGTAGVGKYTL</sequence>
<proteinExistence type="predicted"/>
<comment type="caution">
    <text evidence="1">The sequence shown here is derived from an EMBL/GenBank/DDBJ whole genome shotgun (WGS) entry which is preliminary data.</text>
</comment>
<keyword evidence="2" id="KW-1185">Reference proteome</keyword>
<dbReference type="Proteomes" id="UP000714275">
    <property type="component" value="Unassembled WGS sequence"/>
</dbReference>
<feature type="non-terminal residue" evidence="1">
    <location>
        <position position="1"/>
    </location>
</feature>
<evidence type="ECO:0000313" key="2">
    <source>
        <dbReference type="Proteomes" id="UP000714275"/>
    </source>
</evidence>
<accession>A0A9P6ZXQ7</accession>
<evidence type="ECO:0000313" key="1">
    <source>
        <dbReference type="EMBL" id="KAG1778085.1"/>
    </source>
</evidence>